<gene>
    <name evidence="9" type="primary">EFG1</name>
    <name evidence="9" type="ORF">EHS24_000505</name>
</gene>
<evidence type="ECO:0000256" key="5">
    <source>
        <dbReference type="ARBA" id="ARBA00022552"/>
    </source>
</evidence>
<evidence type="ECO:0000256" key="1">
    <source>
        <dbReference type="ARBA" id="ARBA00004604"/>
    </source>
</evidence>
<dbReference type="AlphaFoldDB" id="A0A427YA51"/>
<comment type="subcellular location">
    <subcellularLocation>
        <location evidence="1">Nucleus</location>
        <location evidence="1">Nucleolus</location>
    </subcellularLocation>
</comment>
<accession>A0A427YA51</accession>
<feature type="compositionally biased region" description="Acidic residues" evidence="8">
    <location>
        <begin position="238"/>
        <end position="251"/>
    </location>
</feature>
<evidence type="ECO:0000313" key="9">
    <source>
        <dbReference type="EMBL" id="RSH87982.1"/>
    </source>
</evidence>
<dbReference type="PANTHER" id="PTHR33911:SF1">
    <property type="entry name" value="RRNA-PROCESSING PROTEIN EFG1"/>
    <property type="match status" value="1"/>
</dbReference>
<evidence type="ECO:0000256" key="7">
    <source>
        <dbReference type="ARBA" id="ARBA00023242"/>
    </source>
</evidence>
<dbReference type="InterPro" id="IPR050786">
    <property type="entry name" value="EFG1_rRNA-proc"/>
</dbReference>
<keyword evidence="5" id="KW-0698">rRNA processing</keyword>
<keyword evidence="10" id="KW-1185">Reference proteome</keyword>
<evidence type="ECO:0000256" key="2">
    <source>
        <dbReference type="ARBA" id="ARBA00006916"/>
    </source>
</evidence>
<dbReference type="GO" id="GO:0030688">
    <property type="term" value="C:preribosome, small subunit precursor"/>
    <property type="evidence" value="ECO:0007669"/>
    <property type="project" value="TreeGrafter"/>
</dbReference>
<name>A0A427YA51_9TREE</name>
<protein>
    <recommendedName>
        <fullName evidence="3">rRNA-processing protein EFG1</fullName>
    </recommendedName>
    <alternativeName>
        <fullName evidence="4">rRNA-processing protein efg1</fullName>
    </alternativeName>
</protein>
<feature type="region of interest" description="Disordered" evidence="8">
    <location>
        <begin position="222"/>
        <end position="251"/>
    </location>
</feature>
<dbReference type="GeneID" id="39585048"/>
<dbReference type="GO" id="GO:0000462">
    <property type="term" value="P:maturation of SSU-rRNA from tricistronic rRNA transcript (SSU-rRNA, 5.8S rRNA, LSU-rRNA)"/>
    <property type="evidence" value="ECO:0007669"/>
    <property type="project" value="TreeGrafter"/>
</dbReference>
<dbReference type="GO" id="GO:0005730">
    <property type="term" value="C:nucleolus"/>
    <property type="evidence" value="ECO:0007669"/>
    <property type="project" value="UniProtKB-SubCell"/>
</dbReference>
<organism evidence="9 10">
    <name type="scientific">Apiotrichum porosum</name>
    <dbReference type="NCBI Taxonomy" id="105984"/>
    <lineage>
        <taxon>Eukaryota</taxon>
        <taxon>Fungi</taxon>
        <taxon>Dikarya</taxon>
        <taxon>Basidiomycota</taxon>
        <taxon>Agaricomycotina</taxon>
        <taxon>Tremellomycetes</taxon>
        <taxon>Trichosporonales</taxon>
        <taxon>Trichosporonaceae</taxon>
        <taxon>Apiotrichum</taxon>
    </lineage>
</organism>
<evidence type="ECO:0000313" key="10">
    <source>
        <dbReference type="Proteomes" id="UP000279236"/>
    </source>
</evidence>
<dbReference type="InterPro" id="IPR019310">
    <property type="entry name" value="Efg1"/>
</dbReference>
<evidence type="ECO:0000256" key="6">
    <source>
        <dbReference type="ARBA" id="ARBA00023054"/>
    </source>
</evidence>
<comment type="similarity">
    <text evidence="2">Belongs to the EFG1 family.</text>
</comment>
<dbReference type="RefSeq" id="XP_028480190.1">
    <property type="nucleotide sequence ID" value="XM_028616333.1"/>
</dbReference>
<evidence type="ECO:0000256" key="4">
    <source>
        <dbReference type="ARBA" id="ARBA00019827"/>
    </source>
</evidence>
<feature type="compositionally biased region" description="Basic and acidic residues" evidence="8">
    <location>
        <begin position="222"/>
        <end position="237"/>
    </location>
</feature>
<comment type="caution">
    <text evidence="9">The sequence shown here is derived from an EMBL/GenBank/DDBJ whole genome shotgun (WGS) entry which is preliminary data.</text>
</comment>
<feature type="region of interest" description="Disordered" evidence="8">
    <location>
        <begin position="1"/>
        <end position="31"/>
    </location>
</feature>
<dbReference type="EMBL" id="RSCE01000001">
    <property type="protein sequence ID" value="RSH87982.1"/>
    <property type="molecule type" value="Genomic_DNA"/>
</dbReference>
<dbReference type="PANTHER" id="PTHR33911">
    <property type="entry name" value="RRNA-PROCESSING PROTEIN EFG1"/>
    <property type="match status" value="1"/>
</dbReference>
<dbReference type="Pfam" id="PF10153">
    <property type="entry name" value="Efg1"/>
    <property type="match status" value="1"/>
</dbReference>
<dbReference type="Proteomes" id="UP000279236">
    <property type="component" value="Unassembled WGS sequence"/>
</dbReference>
<evidence type="ECO:0000256" key="8">
    <source>
        <dbReference type="SAM" id="MobiDB-lite"/>
    </source>
</evidence>
<evidence type="ECO:0000256" key="3">
    <source>
        <dbReference type="ARBA" id="ARBA00018689"/>
    </source>
</evidence>
<dbReference type="OrthoDB" id="47732at2759"/>
<dbReference type="STRING" id="105984.A0A427YA51"/>
<keyword evidence="6" id="KW-0175">Coiled coil</keyword>
<sequence length="251" mass="28334">MPAERQNRRKPRNAKAGPSSGPKFKVPALEARDGLPGVSKLKGQIRQTKRLLAKDKLEAALRVATQRRLTALEADLALAEKRGVEKKNGTKYHAVKFFERQKLCRLIRRLAREAEAEGASDKKKAKAAAELLDARVMLNYIINFPNSQKYIAIFPPEKEGEKTEEEGDKLKLPRHLTASLDDESLDKPTRKRLEILIETKRLMEEGTLSGTPEVERRAKVELVAEDKTETKEDKKEAEADDFFDASDDESD</sequence>
<proteinExistence type="inferred from homology"/>
<reference evidence="9 10" key="1">
    <citation type="submission" date="2018-11" db="EMBL/GenBank/DDBJ databases">
        <title>Genome sequence of Apiotrichum porosum DSM 27194.</title>
        <authorList>
            <person name="Aliyu H."/>
            <person name="Gorte O."/>
            <person name="Ochsenreither K."/>
        </authorList>
    </citation>
    <scope>NUCLEOTIDE SEQUENCE [LARGE SCALE GENOMIC DNA]</scope>
    <source>
        <strain evidence="9 10">DSM 27194</strain>
    </source>
</reference>
<keyword evidence="7" id="KW-0539">Nucleus</keyword>